<dbReference type="SUPFAM" id="SSF57701">
    <property type="entry name" value="Zn2/Cys6 DNA-binding domain"/>
    <property type="match status" value="1"/>
</dbReference>
<keyword evidence="2" id="KW-0539">Nucleus</keyword>
<keyword evidence="5" id="KW-1185">Reference proteome</keyword>
<dbReference type="Pfam" id="PF00172">
    <property type="entry name" value="Zn_clus"/>
    <property type="match status" value="1"/>
</dbReference>
<dbReference type="GO" id="GO:0008270">
    <property type="term" value="F:zinc ion binding"/>
    <property type="evidence" value="ECO:0007669"/>
    <property type="project" value="InterPro"/>
</dbReference>
<sequence length="473" mass="52974">MMARTGAAARVDPACGTCRKKCRKCDRGRPHCTRCVSKGLVCEGYPLSVKMYNVRSASSHHEQPNSKDLQKKPSSEAVLSSKLLADVQPSDSVQVQMLLAHYETVICTVLPSSSSQVPNPFKAYILPLAYQNAGLLEAVLGLSACHLRNQDSRANSPMIAAAIEHRLSAFQALSTLLRKEEDVGLNDTEEEIALALVLTLVIHDICDCGRSKYGAHLNGVAFLCSRIATRVEPQSPVKIFLVTALTWFDLLRGYSGAEKLAFPFDTRKFVELEGYLVLQTLIGCPSDIFSMIGQALSTGRKFKLHEIDVETCHDLLDPLLVQLRAWDLNQTSYPDDDIEWRLLAEAYRQTAILRILRLPDTYLIPCSDDRIRACVATILDASAQVPRGSTYFKRFLFPLFVAGAETESPHQQQYVSICVDHIRKTTGFKYQGLEKLLQITWDERKKSDGTVNVPWFDYTCSADLTRQHDYLFF</sequence>
<reference evidence="4" key="1">
    <citation type="journal article" date="2020" name="Stud. Mycol.">
        <title>101 Dothideomycetes genomes: a test case for predicting lifestyles and emergence of pathogens.</title>
        <authorList>
            <person name="Haridas S."/>
            <person name="Albert R."/>
            <person name="Binder M."/>
            <person name="Bloem J."/>
            <person name="Labutti K."/>
            <person name="Salamov A."/>
            <person name="Andreopoulos B."/>
            <person name="Baker S."/>
            <person name="Barry K."/>
            <person name="Bills G."/>
            <person name="Bluhm B."/>
            <person name="Cannon C."/>
            <person name="Castanera R."/>
            <person name="Culley D."/>
            <person name="Daum C."/>
            <person name="Ezra D."/>
            <person name="Gonzalez J."/>
            <person name="Henrissat B."/>
            <person name="Kuo A."/>
            <person name="Liang C."/>
            <person name="Lipzen A."/>
            <person name="Lutzoni F."/>
            <person name="Magnuson J."/>
            <person name="Mondo S."/>
            <person name="Nolan M."/>
            <person name="Ohm R."/>
            <person name="Pangilinan J."/>
            <person name="Park H.-J."/>
            <person name="Ramirez L."/>
            <person name="Alfaro M."/>
            <person name="Sun H."/>
            <person name="Tritt A."/>
            <person name="Yoshinaga Y."/>
            <person name="Zwiers L.-H."/>
            <person name="Turgeon B."/>
            <person name="Goodwin S."/>
            <person name="Spatafora J."/>
            <person name="Crous P."/>
            <person name="Grigoriev I."/>
        </authorList>
    </citation>
    <scope>NUCLEOTIDE SEQUENCE</scope>
    <source>
        <strain evidence="4">CBS 122367</strain>
    </source>
</reference>
<dbReference type="OrthoDB" id="25818at2759"/>
<feature type="domain" description="Zn(2)-C6 fungal-type" evidence="3">
    <location>
        <begin position="14"/>
        <end position="42"/>
    </location>
</feature>
<dbReference type="GO" id="GO:0045944">
    <property type="term" value="P:positive regulation of transcription by RNA polymerase II"/>
    <property type="evidence" value="ECO:0007669"/>
    <property type="project" value="TreeGrafter"/>
</dbReference>
<dbReference type="Gene3D" id="4.10.240.10">
    <property type="entry name" value="Zn(2)-C6 fungal-type DNA-binding domain"/>
    <property type="match status" value="1"/>
</dbReference>
<evidence type="ECO:0000256" key="1">
    <source>
        <dbReference type="ARBA" id="ARBA00004123"/>
    </source>
</evidence>
<dbReference type="SMART" id="SM00066">
    <property type="entry name" value="GAL4"/>
    <property type="match status" value="1"/>
</dbReference>
<name>A0A6G1JEY4_9PLEO</name>
<dbReference type="EMBL" id="MU005573">
    <property type="protein sequence ID" value="KAF2688703.1"/>
    <property type="molecule type" value="Genomic_DNA"/>
</dbReference>
<evidence type="ECO:0000313" key="5">
    <source>
        <dbReference type="Proteomes" id="UP000799291"/>
    </source>
</evidence>
<evidence type="ECO:0000256" key="2">
    <source>
        <dbReference type="ARBA" id="ARBA00023242"/>
    </source>
</evidence>
<comment type="subcellular location">
    <subcellularLocation>
        <location evidence="1">Nucleus</location>
    </subcellularLocation>
</comment>
<dbReference type="InterPro" id="IPR021858">
    <property type="entry name" value="Fun_TF"/>
</dbReference>
<dbReference type="PANTHER" id="PTHR37534:SF49">
    <property type="entry name" value="LYSINE BIOSYNTHESIS REGULATORY PROTEIN LYS14"/>
    <property type="match status" value="1"/>
</dbReference>
<dbReference type="Pfam" id="PF11951">
    <property type="entry name" value="Fungal_trans_2"/>
    <property type="match status" value="1"/>
</dbReference>
<dbReference type="Proteomes" id="UP000799291">
    <property type="component" value="Unassembled WGS sequence"/>
</dbReference>
<dbReference type="AlphaFoldDB" id="A0A6G1JEY4"/>
<dbReference type="GO" id="GO:0000981">
    <property type="term" value="F:DNA-binding transcription factor activity, RNA polymerase II-specific"/>
    <property type="evidence" value="ECO:0007669"/>
    <property type="project" value="InterPro"/>
</dbReference>
<gene>
    <name evidence="4" type="ORF">K458DRAFT_151369</name>
</gene>
<organism evidence="4 5">
    <name type="scientific">Lentithecium fluviatile CBS 122367</name>
    <dbReference type="NCBI Taxonomy" id="1168545"/>
    <lineage>
        <taxon>Eukaryota</taxon>
        <taxon>Fungi</taxon>
        <taxon>Dikarya</taxon>
        <taxon>Ascomycota</taxon>
        <taxon>Pezizomycotina</taxon>
        <taxon>Dothideomycetes</taxon>
        <taxon>Pleosporomycetidae</taxon>
        <taxon>Pleosporales</taxon>
        <taxon>Massarineae</taxon>
        <taxon>Lentitheciaceae</taxon>
        <taxon>Lentithecium</taxon>
    </lineage>
</organism>
<evidence type="ECO:0000313" key="4">
    <source>
        <dbReference type="EMBL" id="KAF2688703.1"/>
    </source>
</evidence>
<dbReference type="PANTHER" id="PTHR37534">
    <property type="entry name" value="TRANSCRIPTIONAL ACTIVATOR PROTEIN UGA3"/>
    <property type="match status" value="1"/>
</dbReference>
<dbReference type="InterPro" id="IPR001138">
    <property type="entry name" value="Zn2Cys6_DnaBD"/>
</dbReference>
<dbReference type="InterPro" id="IPR036864">
    <property type="entry name" value="Zn2-C6_fun-type_DNA-bd_sf"/>
</dbReference>
<dbReference type="CDD" id="cd00067">
    <property type="entry name" value="GAL4"/>
    <property type="match status" value="1"/>
</dbReference>
<protein>
    <recommendedName>
        <fullName evidence="3">Zn(2)-C6 fungal-type domain-containing protein</fullName>
    </recommendedName>
</protein>
<proteinExistence type="predicted"/>
<dbReference type="GO" id="GO:0005634">
    <property type="term" value="C:nucleus"/>
    <property type="evidence" value="ECO:0007669"/>
    <property type="project" value="UniProtKB-SubCell"/>
</dbReference>
<accession>A0A6G1JEY4</accession>
<dbReference type="PROSITE" id="PS50048">
    <property type="entry name" value="ZN2_CY6_FUNGAL_2"/>
    <property type="match status" value="1"/>
</dbReference>
<dbReference type="GO" id="GO:0000976">
    <property type="term" value="F:transcription cis-regulatory region binding"/>
    <property type="evidence" value="ECO:0007669"/>
    <property type="project" value="TreeGrafter"/>
</dbReference>
<evidence type="ECO:0000259" key="3">
    <source>
        <dbReference type="PROSITE" id="PS50048"/>
    </source>
</evidence>